<accession>A0AAW0MEN5</accession>
<proteinExistence type="predicted"/>
<evidence type="ECO:0000256" key="3">
    <source>
        <dbReference type="ARBA" id="ARBA00022989"/>
    </source>
</evidence>
<dbReference type="AlphaFoldDB" id="A0AAW0MEN5"/>
<evidence type="ECO:0000256" key="2">
    <source>
        <dbReference type="ARBA" id="ARBA00022692"/>
    </source>
</evidence>
<reference evidence="6" key="3">
    <citation type="submission" date="2023-07" db="EMBL/GenBank/DDBJ databases">
        <title>An improved reference 1 genome and first organelle genomes of Quercus suber.</title>
        <authorList>
            <consortium name="Genosuber Consortium"/>
            <person name="Usie A."/>
            <person name="Serra O."/>
            <person name="Barros P."/>
        </authorList>
    </citation>
    <scope>NUCLEOTIDE SEQUENCE</scope>
    <source>
        <strain evidence="6">HL8</strain>
        <tissue evidence="6">Leaves</tissue>
    </source>
</reference>
<evidence type="ECO:0000313" key="6">
    <source>
        <dbReference type="EMBL" id="KAK7861476.1"/>
    </source>
</evidence>
<dbReference type="GO" id="GO:0016020">
    <property type="term" value="C:membrane"/>
    <property type="evidence" value="ECO:0007669"/>
    <property type="project" value="UniProtKB-SubCell"/>
</dbReference>
<comment type="subcellular location">
    <subcellularLocation>
        <location evidence="1">Membrane</location>
        <topology evidence="1">Multi-pass membrane protein</topology>
    </subcellularLocation>
</comment>
<dbReference type="EMBL" id="PKMF04000002">
    <property type="protein sequence ID" value="KAK7861476.1"/>
    <property type="molecule type" value="Genomic_DNA"/>
</dbReference>
<reference evidence="6" key="2">
    <citation type="journal article" date="2018" name="Sci. Data">
        <title>The draft genome sequence of cork oak.</title>
        <authorList>
            <person name="Ramos A.M."/>
            <person name="Usie A."/>
            <person name="Barbosa P."/>
            <person name="Barros P.M."/>
            <person name="Capote T."/>
            <person name="Chaves I."/>
            <person name="Simoes F."/>
            <person name="Abreu I."/>
            <person name="Carrasquinho I."/>
            <person name="Faro C."/>
            <person name="Guimaraes J.B."/>
            <person name="Mendonca D."/>
            <person name="Nobrega F."/>
            <person name="Rodrigues L."/>
            <person name="Saibo N.J.M."/>
            <person name="Varela M.C."/>
            <person name="Egas C."/>
            <person name="Matos J."/>
            <person name="Miguel C.M."/>
            <person name="Oliveira M.M."/>
            <person name="Ricardo C.P."/>
            <person name="Goncalves S."/>
        </authorList>
    </citation>
    <scope>NUCLEOTIDE SEQUENCE [LARGE SCALE GENOMIC DNA]</scope>
    <source>
        <strain evidence="6">HL8</strain>
    </source>
</reference>
<comment type="caution">
    <text evidence="6">The sequence shown here is derived from an EMBL/GenBank/DDBJ whole genome shotgun (WGS) entry which is preliminary data.</text>
</comment>
<sequence>MNAQRPRVSWLAAHGKGNIEVLEDRSLTVTHNLGVFGGCGLVLSIITGLFGINVDGMPGADGSPYAFLLFSGILFLLGIVLIAIGLLYLGLKNPIIQEDVEMRKLELQELVRMFKRKQNPMHNYERLFLDPICLQLLQIDFLMVQIMFSSANHRNPSKLQ</sequence>
<dbReference type="PANTHER" id="PTHR46950">
    <property type="entry name" value="MAGNESIUM TRANSPORTER CORA-LIKE FAMILY PROTEIN"/>
    <property type="match status" value="1"/>
</dbReference>
<evidence type="ECO:0000256" key="1">
    <source>
        <dbReference type="ARBA" id="ARBA00004141"/>
    </source>
</evidence>
<protein>
    <submittedName>
        <fullName evidence="6">Uncharacterized protein</fullName>
    </submittedName>
</protein>
<gene>
    <name evidence="6" type="ORF">CFP56_011224</name>
</gene>
<dbReference type="GO" id="GO:0046873">
    <property type="term" value="F:metal ion transmembrane transporter activity"/>
    <property type="evidence" value="ECO:0007669"/>
    <property type="project" value="InterPro"/>
</dbReference>
<organism evidence="6">
    <name type="scientific">Quercus suber</name>
    <name type="common">Cork oak</name>
    <dbReference type="NCBI Taxonomy" id="58331"/>
    <lineage>
        <taxon>Eukaryota</taxon>
        <taxon>Viridiplantae</taxon>
        <taxon>Streptophyta</taxon>
        <taxon>Embryophyta</taxon>
        <taxon>Tracheophyta</taxon>
        <taxon>Spermatophyta</taxon>
        <taxon>Magnoliopsida</taxon>
        <taxon>eudicotyledons</taxon>
        <taxon>Gunneridae</taxon>
        <taxon>Pentapetalae</taxon>
        <taxon>rosids</taxon>
        <taxon>fabids</taxon>
        <taxon>Fagales</taxon>
        <taxon>Fagaceae</taxon>
        <taxon>Quercus</taxon>
    </lineage>
</organism>
<dbReference type="Gene3D" id="1.20.58.340">
    <property type="entry name" value="Magnesium transport protein CorA, transmembrane region"/>
    <property type="match status" value="1"/>
</dbReference>
<reference evidence="6" key="1">
    <citation type="submission" date="2017-12" db="EMBL/GenBank/DDBJ databases">
        <authorList>
            <person name="Barbosa P."/>
            <person name="Usie A."/>
            <person name="Ramos A.M."/>
        </authorList>
    </citation>
    <scope>NUCLEOTIDE SEQUENCE</scope>
    <source>
        <strain evidence="6">HL8</strain>
        <tissue evidence="6">Leaves</tissue>
    </source>
</reference>
<dbReference type="InterPro" id="IPR045863">
    <property type="entry name" value="CorA_TM1_TM2"/>
</dbReference>
<keyword evidence="4 5" id="KW-0472">Membrane</keyword>
<dbReference type="SUPFAM" id="SSF144083">
    <property type="entry name" value="Magnesium transport protein CorA, transmembrane region"/>
    <property type="match status" value="1"/>
</dbReference>
<dbReference type="PANTHER" id="PTHR46950:SF4">
    <property type="entry name" value="MAGNESIUM TRANSPORTER CORA FAMILY PROTEIN"/>
    <property type="match status" value="1"/>
</dbReference>
<keyword evidence="2 5" id="KW-0812">Transmembrane</keyword>
<keyword evidence="3 5" id="KW-1133">Transmembrane helix</keyword>
<feature type="transmembrane region" description="Helical" evidence="5">
    <location>
        <begin position="33"/>
        <end position="53"/>
    </location>
</feature>
<evidence type="ECO:0000256" key="4">
    <source>
        <dbReference type="ARBA" id="ARBA00023136"/>
    </source>
</evidence>
<feature type="transmembrane region" description="Helical" evidence="5">
    <location>
        <begin position="65"/>
        <end position="89"/>
    </location>
</feature>
<name>A0AAW0MEN5_QUESU</name>
<evidence type="ECO:0000256" key="5">
    <source>
        <dbReference type="SAM" id="Phobius"/>
    </source>
</evidence>